<feature type="region of interest" description="Disordered" evidence="1">
    <location>
        <begin position="1"/>
        <end position="20"/>
    </location>
</feature>
<reference evidence="2 3" key="1">
    <citation type="submission" date="2018-09" db="EMBL/GenBank/DDBJ databases">
        <title>Genomic investigation of the strawberry pathogen Phytophthora fragariae indicates pathogenicity is determined by transcriptional variation in three key races.</title>
        <authorList>
            <person name="Adams T.M."/>
            <person name="Armitage A.D."/>
            <person name="Sobczyk M.K."/>
            <person name="Bates H.J."/>
            <person name="Dunwell J.M."/>
            <person name="Nellist C.F."/>
            <person name="Harrison R.J."/>
        </authorList>
    </citation>
    <scope>NUCLEOTIDE SEQUENCE [LARGE SCALE GENOMIC DNA]</scope>
    <source>
        <strain evidence="2 3">SCRP324</strain>
    </source>
</reference>
<dbReference type="Proteomes" id="UP000435112">
    <property type="component" value="Unassembled WGS sequence"/>
</dbReference>
<evidence type="ECO:0000313" key="3">
    <source>
        <dbReference type="Proteomes" id="UP000435112"/>
    </source>
</evidence>
<name>A0A6A3GP01_9STRA</name>
<evidence type="ECO:0000256" key="1">
    <source>
        <dbReference type="SAM" id="MobiDB-lite"/>
    </source>
</evidence>
<feature type="region of interest" description="Disordered" evidence="1">
    <location>
        <begin position="48"/>
        <end position="79"/>
    </location>
</feature>
<dbReference type="AlphaFoldDB" id="A0A6A3GP01"/>
<gene>
    <name evidence="2" type="ORF">PR002_g30552</name>
</gene>
<organism evidence="2 3">
    <name type="scientific">Phytophthora rubi</name>
    <dbReference type="NCBI Taxonomy" id="129364"/>
    <lineage>
        <taxon>Eukaryota</taxon>
        <taxon>Sar</taxon>
        <taxon>Stramenopiles</taxon>
        <taxon>Oomycota</taxon>
        <taxon>Peronosporomycetes</taxon>
        <taxon>Peronosporales</taxon>
        <taxon>Peronosporaceae</taxon>
        <taxon>Phytophthora</taxon>
    </lineage>
</organism>
<comment type="caution">
    <text evidence="2">The sequence shown here is derived from an EMBL/GenBank/DDBJ whole genome shotgun (WGS) entry which is preliminary data.</text>
</comment>
<protein>
    <submittedName>
        <fullName evidence="2">Uncharacterized protein</fullName>
    </submittedName>
</protein>
<accession>A0A6A3GP01</accession>
<feature type="compositionally biased region" description="Basic and acidic residues" evidence="1">
    <location>
        <begin position="54"/>
        <end position="77"/>
    </location>
</feature>
<proteinExistence type="predicted"/>
<evidence type="ECO:0000313" key="2">
    <source>
        <dbReference type="EMBL" id="KAE8959399.1"/>
    </source>
</evidence>
<dbReference type="OrthoDB" id="158360at2759"/>
<dbReference type="EMBL" id="QXFU01007039">
    <property type="protein sequence ID" value="KAE8959399.1"/>
    <property type="molecule type" value="Genomic_DNA"/>
</dbReference>
<sequence length="136" mass="15140">MQISYLDSGRTGGRTDSDLQTEARANLSTLVQLLRQLDSLFEFAASRNAQNMTPEEKHPKQNCDDASRSSRALRREPTNYTAGVGVGSRVLYVQKLAGGCEMQSSSRSNVTSYYCTTIHFEYCRQIDVSSCGRVEL</sequence>